<accession>S8EFS2</accession>
<evidence type="ECO:0000313" key="2">
    <source>
        <dbReference type="EMBL" id="EPS71482.1"/>
    </source>
</evidence>
<sequence>MAATSSSSSPRTGREDATKESSPLNESNQIKSMQRPGLGGACNDQCGCAMPCPGGEACKCSESGRQSTLCPCGEHCACNPCTCAKGAPTASCTCPTACPCATSPSPSSCDV</sequence>
<feature type="compositionally biased region" description="Polar residues" evidence="1">
    <location>
        <begin position="1"/>
        <end position="11"/>
    </location>
</feature>
<keyword evidence="3" id="KW-1185">Reference proteome</keyword>
<dbReference type="InterPro" id="IPR000316">
    <property type="entry name" value="Metallthion_15"/>
</dbReference>
<reference evidence="2 3" key="1">
    <citation type="journal article" date="2013" name="BMC Genomics">
        <title>The miniature genome of a carnivorous plant Genlisea aurea contains a low number of genes and short non-coding sequences.</title>
        <authorList>
            <person name="Leushkin E.V."/>
            <person name="Sutormin R.A."/>
            <person name="Nabieva E.R."/>
            <person name="Penin A.A."/>
            <person name="Kondrashov A.S."/>
            <person name="Logacheva M.D."/>
        </authorList>
    </citation>
    <scope>NUCLEOTIDE SEQUENCE [LARGE SCALE GENOMIC DNA]</scope>
</reference>
<dbReference type="GO" id="GO:0008270">
    <property type="term" value="F:zinc ion binding"/>
    <property type="evidence" value="ECO:0007669"/>
    <property type="project" value="InterPro"/>
</dbReference>
<dbReference type="EMBL" id="AUSU01001245">
    <property type="protein sequence ID" value="EPS71482.1"/>
    <property type="molecule type" value="Genomic_DNA"/>
</dbReference>
<name>S8EFS2_9LAMI</name>
<evidence type="ECO:0000313" key="3">
    <source>
        <dbReference type="Proteomes" id="UP000015453"/>
    </source>
</evidence>
<dbReference type="Proteomes" id="UP000015453">
    <property type="component" value="Unassembled WGS sequence"/>
</dbReference>
<gene>
    <name evidence="2" type="ORF">M569_03288</name>
</gene>
<organism evidence="2 3">
    <name type="scientific">Genlisea aurea</name>
    <dbReference type="NCBI Taxonomy" id="192259"/>
    <lineage>
        <taxon>Eukaryota</taxon>
        <taxon>Viridiplantae</taxon>
        <taxon>Streptophyta</taxon>
        <taxon>Embryophyta</taxon>
        <taxon>Tracheophyta</taxon>
        <taxon>Spermatophyta</taxon>
        <taxon>Magnoliopsida</taxon>
        <taxon>eudicotyledons</taxon>
        <taxon>Gunneridae</taxon>
        <taxon>Pentapetalae</taxon>
        <taxon>asterids</taxon>
        <taxon>lamiids</taxon>
        <taxon>Lamiales</taxon>
        <taxon>Lentibulariaceae</taxon>
        <taxon>Genlisea</taxon>
    </lineage>
</organism>
<feature type="compositionally biased region" description="Polar residues" evidence="1">
    <location>
        <begin position="20"/>
        <end position="32"/>
    </location>
</feature>
<protein>
    <submittedName>
        <fullName evidence="2">Uncharacterized protein</fullName>
    </submittedName>
</protein>
<proteinExistence type="predicted"/>
<evidence type="ECO:0000256" key="1">
    <source>
        <dbReference type="SAM" id="MobiDB-lite"/>
    </source>
</evidence>
<dbReference type="PRINTS" id="PR00877">
    <property type="entry name" value="MTPLANTPEC"/>
</dbReference>
<dbReference type="Pfam" id="PF02068">
    <property type="entry name" value="Metallothio_PEC"/>
    <property type="match status" value="1"/>
</dbReference>
<comment type="caution">
    <text evidence="2">The sequence shown here is derived from an EMBL/GenBank/DDBJ whole genome shotgun (WGS) entry which is preliminary data.</text>
</comment>
<dbReference type="AlphaFoldDB" id="S8EFS2"/>
<feature type="region of interest" description="Disordered" evidence="1">
    <location>
        <begin position="1"/>
        <end position="38"/>
    </location>
</feature>
<dbReference type="OrthoDB" id="1929463at2759"/>